<reference evidence="3" key="1">
    <citation type="submission" date="2022-01" db="UniProtKB">
        <authorList>
            <consortium name="EnsemblMetazoa"/>
        </authorList>
    </citation>
    <scope>IDENTIFICATION</scope>
</reference>
<dbReference type="Proteomes" id="UP000494040">
    <property type="component" value="Unassembled WGS sequence"/>
</dbReference>
<proteinExistence type="predicted"/>
<dbReference type="GO" id="GO:0008289">
    <property type="term" value="F:lipid binding"/>
    <property type="evidence" value="ECO:0007669"/>
    <property type="project" value="InterPro"/>
</dbReference>
<evidence type="ECO:0008006" key="5">
    <source>
        <dbReference type="Google" id="ProtNLM"/>
    </source>
</evidence>
<evidence type="ECO:0000256" key="2">
    <source>
        <dbReference type="SAM" id="SignalP"/>
    </source>
</evidence>
<keyword evidence="2" id="KW-0732">Signal</keyword>
<feature type="coiled-coil region" evidence="1">
    <location>
        <begin position="59"/>
        <end position="86"/>
    </location>
</feature>
<dbReference type="GO" id="GO:0005576">
    <property type="term" value="C:extracellular region"/>
    <property type="evidence" value="ECO:0007669"/>
    <property type="project" value="InterPro"/>
</dbReference>
<dbReference type="Gene3D" id="1.20.120.20">
    <property type="entry name" value="Apolipoprotein"/>
    <property type="match status" value="1"/>
</dbReference>
<dbReference type="GO" id="GO:0006869">
    <property type="term" value="P:lipid transport"/>
    <property type="evidence" value="ECO:0007669"/>
    <property type="project" value="InterPro"/>
</dbReference>
<evidence type="ECO:0000313" key="3">
    <source>
        <dbReference type="EnsemblMetazoa" id="XP_014257025.1"/>
    </source>
</evidence>
<dbReference type="KEGG" id="clec:106670879"/>
<feature type="chain" id="PRO_5035270965" description="Apolipophorin-III" evidence="2">
    <location>
        <begin position="19"/>
        <end position="187"/>
    </location>
</feature>
<accession>A0A8I6S2L9</accession>
<evidence type="ECO:0000313" key="4">
    <source>
        <dbReference type="Proteomes" id="UP000494040"/>
    </source>
</evidence>
<dbReference type="AlphaFoldDB" id="A0A8I6S2L9"/>
<feature type="signal peptide" evidence="2">
    <location>
        <begin position="1"/>
        <end position="18"/>
    </location>
</feature>
<sequence>MNPIYFVFAAILVVQCSAETPVDTLQEFVKQGQAKIDEAVDAFKKEVGLSKNPDGAEIVKVVREQNDKLFANFEEAKKKLEDQLKSRPELNDAVAQVKAKLDELGADLREKSPVAFDNVQKYGDELKSFWETFTQSMEQQYKSFTKKGGKRDEVENFFKDVIDKGASLAKELQTKVEETVRKHQESN</sequence>
<keyword evidence="1" id="KW-0175">Coiled coil</keyword>
<protein>
    <recommendedName>
        <fullName evidence="5">Apolipophorin-III</fullName>
    </recommendedName>
</protein>
<dbReference type="RefSeq" id="XP_014257025.1">
    <property type="nucleotide sequence ID" value="XM_014401539.1"/>
</dbReference>
<dbReference type="GeneID" id="106670879"/>
<dbReference type="OrthoDB" id="7989612at2759"/>
<evidence type="ECO:0000256" key="1">
    <source>
        <dbReference type="SAM" id="Coils"/>
    </source>
</evidence>
<dbReference type="EnsemblMetazoa" id="XM_014401539.1">
    <property type="protein sequence ID" value="XP_014257025.1"/>
    <property type="gene ID" value="LOC106670879"/>
</dbReference>
<organism evidence="3 4">
    <name type="scientific">Cimex lectularius</name>
    <name type="common">Bed bug</name>
    <name type="synonym">Acanthia lectularia</name>
    <dbReference type="NCBI Taxonomy" id="79782"/>
    <lineage>
        <taxon>Eukaryota</taxon>
        <taxon>Metazoa</taxon>
        <taxon>Ecdysozoa</taxon>
        <taxon>Arthropoda</taxon>
        <taxon>Hexapoda</taxon>
        <taxon>Insecta</taxon>
        <taxon>Pterygota</taxon>
        <taxon>Neoptera</taxon>
        <taxon>Paraneoptera</taxon>
        <taxon>Hemiptera</taxon>
        <taxon>Heteroptera</taxon>
        <taxon>Panheteroptera</taxon>
        <taxon>Cimicomorpha</taxon>
        <taxon>Cimicidae</taxon>
        <taxon>Cimex</taxon>
    </lineage>
</organism>
<dbReference type="Pfam" id="PF07464">
    <property type="entry name" value="ApoLp-III"/>
    <property type="match status" value="1"/>
</dbReference>
<dbReference type="InterPro" id="IPR010009">
    <property type="entry name" value="ApoLp-III"/>
</dbReference>
<keyword evidence="4" id="KW-1185">Reference proteome</keyword>
<name>A0A8I6S2L9_CIMLE</name>